<dbReference type="Pfam" id="PF12826">
    <property type="entry name" value="HHH_2"/>
    <property type="match status" value="1"/>
</dbReference>
<evidence type="ECO:0000313" key="14">
    <source>
        <dbReference type="EMBL" id="MFD1746965.1"/>
    </source>
</evidence>
<dbReference type="InterPro" id="IPR010994">
    <property type="entry name" value="RuvA_2-like"/>
</dbReference>
<evidence type="ECO:0000256" key="9">
    <source>
        <dbReference type="ARBA" id="ARBA00023204"/>
    </source>
</evidence>
<dbReference type="Gene3D" id="2.40.50.140">
    <property type="entry name" value="Nucleic acid-binding proteins"/>
    <property type="match status" value="1"/>
</dbReference>
<keyword evidence="6 12" id="KW-0862">Zinc</keyword>
<dbReference type="Proteomes" id="UP001597322">
    <property type="component" value="Unassembled WGS sequence"/>
</dbReference>
<evidence type="ECO:0000256" key="11">
    <source>
        <dbReference type="ARBA" id="ARBA00034005"/>
    </source>
</evidence>
<dbReference type="Pfam" id="PF03119">
    <property type="entry name" value="DNA_ligase_ZBD"/>
    <property type="match status" value="1"/>
</dbReference>
<dbReference type="SUPFAM" id="SSF52113">
    <property type="entry name" value="BRCT domain"/>
    <property type="match status" value="1"/>
</dbReference>
<dbReference type="SUPFAM" id="SSF50249">
    <property type="entry name" value="Nucleic acid-binding proteins"/>
    <property type="match status" value="1"/>
</dbReference>
<dbReference type="SUPFAM" id="SSF47781">
    <property type="entry name" value="RuvA domain 2-like"/>
    <property type="match status" value="1"/>
</dbReference>
<evidence type="ECO:0000256" key="10">
    <source>
        <dbReference type="ARBA" id="ARBA00023211"/>
    </source>
</evidence>
<keyword evidence="10 12" id="KW-0464">Manganese</keyword>
<evidence type="ECO:0000256" key="1">
    <source>
        <dbReference type="ARBA" id="ARBA00004067"/>
    </source>
</evidence>
<feature type="binding site" evidence="12">
    <location>
        <position position="186"/>
    </location>
    <ligand>
        <name>NAD(+)</name>
        <dbReference type="ChEBI" id="CHEBI:57540"/>
    </ligand>
</feature>
<dbReference type="InterPro" id="IPR041663">
    <property type="entry name" value="DisA/LigA_HHH"/>
</dbReference>
<keyword evidence="3 12" id="KW-0235">DNA replication</keyword>
<keyword evidence="2 12" id="KW-0436">Ligase</keyword>
<dbReference type="InterPro" id="IPR012340">
    <property type="entry name" value="NA-bd_OB-fold"/>
</dbReference>
<dbReference type="EC" id="6.5.1.2" evidence="12"/>
<dbReference type="SUPFAM" id="SSF56091">
    <property type="entry name" value="DNA ligase/mRNA capping enzyme, catalytic domain"/>
    <property type="match status" value="1"/>
</dbReference>
<dbReference type="Gene3D" id="1.10.287.610">
    <property type="entry name" value="Helix hairpin bin"/>
    <property type="match status" value="1"/>
</dbReference>
<keyword evidence="5 12" id="KW-0227">DNA damage</keyword>
<evidence type="ECO:0000259" key="13">
    <source>
        <dbReference type="PROSITE" id="PS50172"/>
    </source>
</evidence>
<dbReference type="RefSeq" id="WP_377403381.1">
    <property type="nucleotide sequence ID" value="NZ_JBHUEQ010000027.1"/>
</dbReference>
<keyword evidence="15" id="KW-1185">Reference proteome</keyword>
<dbReference type="SMART" id="SM00532">
    <property type="entry name" value="LIGANc"/>
    <property type="match status" value="1"/>
</dbReference>
<comment type="caution">
    <text evidence="14">The sequence shown here is derived from an EMBL/GenBank/DDBJ whole genome shotgun (WGS) entry which is preliminary data.</text>
</comment>
<dbReference type="InterPro" id="IPR004149">
    <property type="entry name" value="Znf_DNAligase_C4"/>
</dbReference>
<dbReference type="PANTHER" id="PTHR23389:SF9">
    <property type="entry name" value="DNA LIGASE"/>
    <property type="match status" value="1"/>
</dbReference>
<dbReference type="InterPro" id="IPR004150">
    <property type="entry name" value="NAD_DNA_ligase_OB"/>
</dbReference>
<comment type="similarity">
    <text evidence="12">Belongs to the NAD-dependent DNA ligase family. LigA subfamily.</text>
</comment>
<dbReference type="EMBL" id="JBHUEQ010000027">
    <property type="protein sequence ID" value="MFD1746965.1"/>
    <property type="molecule type" value="Genomic_DNA"/>
</dbReference>
<evidence type="ECO:0000256" key="6">
    <source>
        <dbReference type="ARBA" id="ARBA00022833"/>
    </source>
</evidence>
<comment type="caution">
    <text evidence="12">Lacks conserved residue(s) required for the propagation of feature annotation.</text>
</comment>
<feature type="binding site" evidence="12">
    <location>
        <position position="462"/>
    </location>
    <ligand>
        <name>Zn(2+)</name>
        <dbReference type="ChEBI" id="CHEBI:29105"/>
    </ligand>
</feature>
<feature type="binding site" evidence="12">
    <location>
        <begin position="44"/>
        <end position="48"/>
    </location>
    <ligand>
        <name>NAD(+)</name>
        <dbReference type="ChEBI" id="CHEBI:57540"/>
    </ligand>
</feature>
<evidence type="ECO:0000313" key="15">
    <source>
        <dbReference type="Proteomes" id="UP001597322"/>
    </source>
</evidence>
<dbReference type="InterPro" id="IPR001679">
    <property type="entry name" value="DNA_ligase"/>
</dbReference>
<dbReference type="PIRSF" id="PIRSF001604">
    <property type="entry name" value="LigA"/>
    <property type="match status" value="1"/>
</dbReference>
<dbReference type="Gene3D" id="6.20.10.30">
    <property type="match status" value="1"/>
</dbReference>
<keyword evidence="8 12" id="KW-0520">NAD</keyword>
<feature type="binding site" evidence="12">
    <location>
        <position position="127"/>
    </location>
    <ligand>
        <name>NAD(+)</name>
        <dbReference type="ChEBI" id="CHEBI:57540"/>
    </ligand>
</feature>
<dbReference type="CDD" id="cd00114">
    <property type="entry name" value="LIGANc"/>
    <property type="match status" value="1"/>
</dbReference>
<feature type="binding site" evidence="12">
    <location>
        <position position="302"/>
    </location>
    <ligand>
        <name>NAD(+)</name>
        <dbReference type="ChEBI" id="CHEBI:57540"/>
    </ligand>
</feature>
<organism evidence="14 15">
    <name type="scientific">Rhizobium helianthi</name>
    <dbReference type="NCBI Taxonomy" id="1132695"/>
    <lineage>
        <taxon>Bacteria</taxon>
        <taxon>Pseudomonadati</taxon>
        <taxon>Pseudomonadota</taxon>
        <taxon>Alphaproteobacteria</taxon>
        <taxon>Hyphomicrobiales</taxon>
        <taxon>Rhizobiaceae</taxon>
        <taxon>Rhizobium/Agrobacterium group</taxon>
        <taxon>Rhizobium</taxon>
    </lineage>
</organism>
<keyword evidence="4 12" id="KW-0479">Metal-binding</keyword>
<dbReference type="InterPro" id="IPR036420">
    <property type="entry name" value="BRCT_dom_sf"/>
</dbReference>
<comment type="function">
    <text evidence="1 12">DNA ligase that catalyzes the formation of phosphodiester linkages between 5'-phosphoryl and 3'-hydroxyl groups in double-stranded DNA using NAD as a coenzyme and as the energy source for the reaction. It is essential for DNA replication and repair of damaged DNA.</text>
</comment>
<feature type="binding site" evidence="12">
    <location>
        <position position="150"/>
    </location>
    <ligand>
        <name>NAD(+)</name>
        <dbReference type="ChEBI" id="CHEBI:57540"/>
    </ligand>
</feature>
<dbReference type="SMART" id="SM00278">
    <property type="entry name" value="HhH1"/>
    <property type="match status" value="3"/>
</dbReference>
<feature type="binding site" evidence="12">
    <location>
        <position position="435"/>
    </location>
    <ligand>
        <name>Zn(2+)</name>
        <dbReference type="ChEBI" id="CHEBI:29105"/>
    </ligand>
</feature>
<dbReference type="PROSITE" id="PS01056">
    <property type="entry name" value="DNA_LIGASE_N2"/>
    <property type="match status" value="1"/>
</dbReference>
<feature type="active site" description="N6-AMP-lysine intermediate" evidence="12">
    <location>
        <position position="129"/>
    </location>
</feature>
<dbReference type="NCBIfam" id="TIGR00575">
    <property type="entry name" value="dnlj"/>
    <property type="match status" value="1"/>
</dbReference>
<evidence type="ECO:0000256" key="12">
    <source>
        <dbReference type="HAMAP-Rule" id="MF_01588"/>
    </source>
</evidence>
<accession>A0ABW4M6I8</accession>
<evidence type="ECO:0000256" key="8">
    <source>
        <dbReference type="ARBA" id="ARBA00023027"/>
    </source>
</evidence>
<dbReference type="InterPro" id="IPR013840">
    <property type="entry name" value="DNAligase_N"/>
</dbReference>
<evidence type="ECO:0000256" key="5">
    <source>
        <dbReference type="ARBA" id="ARBA00022763"/>
    </source>
</evidence>
<feature type="binding site" evidence="12">
    <location>
        <position position="432"/>
    </location>
    <ligand>
        <name>Zn(2+)</name>
        <dbReference type="ChEBI" id="CHEBI:29105"/>
    </ligand>
</feature>
<dbReference type="InterPro" id="IPR013839">
    <property type="entry name" value="DNAligase_adenylation"/>
</dbReference>
<keyword evidence="9 12" id="KW-0234">DNA repair</keyword>
<feature type="binding site" evidence="12">
    <location>
        <position position="326"/>
    </location>
    <ligand>
        <name>NAD(+)</name>
        <dbReference type="ChEBI" id="CHEBI:57540"/>
    </ligand>
</feature>
<dbReference type="CDD" id="cd17748">
    <property type="entry name" value="BRCT_DNA_ligase_like"/>
    <property type="match status" value="1"/>
</dbReference>
<feature type="binding site" evidence="12">
    <location>
        <begin position="93"/>
        <end position="94"/>
    </location>
    <ligand>
        <name>NAD(+)</name>
        <dbReference type="ChEBI" id="CHEBI:57540"/>
    </ligand>
</feature>
<dbReference type="Gene3D" id="3.30.470.30">
    <property type="entry name" value="DNA ligase/mRNA capping enzyme"/>
    <property type="match status" value="1"/>
</dbReference>
<dbReference type="PROSITE" id="PS50172">
    <property type="entry name" value="BRCT"/>
    <property type="match status" value="1"/>
</dbReference>
<dbReference type="InterPro" id="IPR003583">
    <property type="entry name" value="Hlx-hairpin-Hlx_DNA-bd_motif"/>
</dbReference>
<dbReference type="SMART" id="SM00292">
    <property type="entry name" value="BRCT"/>
    <property type="match status" value="1"/>
</dbReference>
<evidence type="ECO:0000256" key="3">
    <source>
        <dbReference type="ARBA" id="ARBA00022705"/>
    </source>
</evidence>
<comment type="cofactor">
    <cofactor evidence="12">
        <name>Mg(2+)</name>
        <dbReference type="ChEBI" id="CHEBI:18420"/>
    </cofactor>
    <cofactor evidence="12">
        <name>Mn(2+)</name>
        <dbReference type="ChEBI" id="CHEBI:29035"/>
    </cofactor>
</comment>
<dbReference type="InterPro" id="IPR033136">
    <property type="entry name" value="DNA_ligase_CS"/>
</dbReference>
<dbReference type="Gene3D" id="3.40.50.10190">
    <property type="entry name" value="BRCT domain"/>
    <property type="match status" value="1"/>
</dbReference>
<reference evidence="15" key="1">
    <citation type="journal article" date="2019" name="Int. J. Syst. Evol. Microbiol.">
        <title>The Global Catalogue of Microorganisms (GCM) 10K type strain sequencing project: providing services to taxonomists for standard genome sequencing and annotation.</title>
        <authorList>
            <consortium name="The Broad Institute Genomics Platform"/>
            <consortium name="The Broad Institute Genome Sequencing Center for Infectious Disease"/>
            <person name="Wu L."/>
            <person name="Ma J."/>
        </authorList>
    </citation>
    <scope>NUCLEOTIDE SEQUENCE [LARGE SCALE GENOMIC DNA]</scope>
    <source>
        <strain evidence="15">CG52</strain>
    </source>
</reference>
<name>A0ABW4M6I8_9HYPH</name>
<gene>
    <name evidence="12 14" type="primary">ligA</name>
    <name evidence="14" type="ORF">ACFSE1_15930</name>
</gene>
<sequence>MSAEQMAVETLTEEQAKAELAFLAAELARHDVLYHAGDKPEISDADYDALKRRNDAIEARFPALVRADSPSQRVGAAPASAFAQITHARPMLSLDNTFSDEDVQDFVGSVYRFLGRLPDESIAFTAEPKIDGLSMSIRYENGKMVSAATRGDGTTGENVTANIRTIKEIPQQLPAGAPAVVEVRGEVYMSKSDFFALNKQMEAEGKQTYVNPRNTASGSLRQLDPKVTASRNLRFFAYAWGEMSEMPANTQMGMVETFRGWGFPVNPLMKRLSKVSDILDHYRDIGLKRPDLDYDIDGVVYKVDDLALQERLGFRSRSPRWATAHKFPAEQAFTTVENIDIQVGRTGALTPVARLTPITVGGVVVTNATLHNEDYIKGIGNSGDRIRPEEHDIRIGDTVIVQRAGDVIPQVLDVVLEKRPSDAKPYEFPRKCPVCGSHAVRERNEKTGRLDSVTRCTGGFVCRAQAVEHLKHFVSRNAFDIEGLGSKQIDFFFEAEDPALQIRTAPDIFTLQKRQDQSLTKLENIEGFGRVSVRKLYEAIDNRREIALNRFIFALGIRHVGETTAKLLARSYGSYEAFEAAMQQAASLKGDAWEDLNSIEGIGEVMARAIVEFFKEPRNVEVISRLLQEVRPQAMQQAVAADSPVVGKTVVFTGSLEKFTREEAKARAESLGAKVAGSVSKKTDYVVAGPGAGSKLDKARELGVTVMDEDEWLALIAG</sequence>
<dbReference type="InterPro" id="IPR001357">
    <property type="entry name" value="BRCT_dom"/>
</dbReference>
<dbReference type="Gene3D" id="1.10.150.20">
    <property type="entry name" value="5' to 3' exonuclease, C-terminal subdomain"/>
    <property type="match status" value="2"/>
</dbReference>
<dbReference type="HAMAP" id="MF_01588">
    <property type="entry name" value="DNA_ligase_A"/>
    <property type="match status" value="1"/>
</dbReference>
<comment type="catalytic activity">
    <reaction evidence="11 12">
        <text>NAD(+) + (deoxyribonucleotide)n-3'-hydroxyl + 5'-phospho-(deoxyribonucleotide)m = (deoxyribonucleotide)n+m + AMP + beta-nicotinamide D-nucleotide.</text>
        <dbReference type="EC" id="6.5.1.2"/>
    </reaction>
</comment>
<dbReference type="Pfam" id="PF03120">
    <property type="entry name" value="OB_DNA_ligase"/>
    <property type="match status" value="1"/>
</dbReference>
<dbReference type="PANTHER" id="PTHR23389">
    <property type="entry name" value="CHROMOSOME TRANSMISSION FIDELITY FACTOR 18"/>
    <property type="match status" value="1"/>
</dbReference>
<proteinExistence type="inferred from homology"/>
<dbReference type="Pfam" id="PF01653">
    <property type="entry name" value="DNA_ligase_aden"/>
    <property type="match status" value="1"/>
</dbReference>
<keyword evidence="7 12" id="KW-0460">Magnesium</keyword>
<evidence type="ECO:0000256" key="2">
    <source>
        <dbReference type="ARBA" id="ARBA00022598"/>
    </source>
</evidence>
<evidence type="ECO:0000256" key="4">
    <source>
        <dbReference type="ARBA" id="ARBA00022723"/>
    </source>
</evidence>
<dbReference type="NCBIfam" id="NF005932">
    <property type="entry name" value="PRK07956.1"/>
    <property type="match status" value="1"/>
</dbReference>
<evidence type="ECO:0000256" key="7">
    <source>
        <dbReference type="ARBA" id="ARBA00022842"/>
    </source>
</evidence>
<feature type="domain" description="BRCT" evidence="13">
    <location>
        <begin position="640"/>
        <end position="713"/>
    </location>
</feature>
<dbReference type="Pfam" id="PF00533">
    <property type="entry name" value="BRCT"/>
    <property type="match status" value="1"/>
</dbReference>
<dbReference type="GO" id="GO:0003911">
    <property type="term" value="F:DNA ligase (NAD+) activity"/>
    <property type="evidence" value="ECO:0007669"/>
    <property type="project" value="UniProtKB-EC"/>
</dbReference>
<protein>
    <recommendedName>
        <fullName evidence="12">DNA ligase</fullName>
        <ecNumber evidence="12">6.5.1.2</ecNumber>
    </recommendedName>
    <alternativeName>
        <fullName evidence="12">Polydeoxyribonucleotide synthase [NAD(+)]</fullName>
    </alternativeName>
</protein>